<dbReference type="PANTHER" id="PTHR37309:SF1">
    <property type="entry name" value="SLR0284 PROTEIN"/>
    <property type="match status" value="1"/>
</dbReference>
<dbReference type="RefSeq" id="WP_280624868.1">
    <property type="nucleotide sequence ID" value="NZ_CP165735.1"/>
</dbReference>
<accession>A0AB39YNC7</accession>
<dbReference type="Pfam" id="PF04020">
    <property type="entry name" value="Phage_holin_4_2"/>
    <property type="match status" value="1"/>
</dbReference>
<organism evidence="2">
    <name type="scientific">Paenarthrobacter sp. AMU7</name>
    <dbReference type="NCBI Taxonomy" id="3162492"/>
    <lineage>
        <taxon>Bacteria</taxon>
        <taxon>Bacillati</taxon>
        <taxon>Actinomycetota</taxon>
        <taxon>Actinomycetes</taxon>
        <taxon>Micrococcales</taxon>
        <taxon>Micrococcaceae</taxon>
        <taxon>Paenarthrobacter</taxon>
    </lineage>
</organism>
<keyword evidence="1" id="KW-0472">Membrane</keyword>
<name>A0AB39YNC7_9MICC</name>
<feature type="transmembrane region" description="Helical" evidence="1">
    <location>
        <begin position="56"/>
        <end position="77"/>
    </location>
</feature>
<evidence type="ECO:0000313" key="2">
    <source>
        <dbReference type="EMBL" id="XDV71433.1"/>
    </source>
</evidence>
<keyword evidence="1" id="KW-0812">Transmembrane</keyword>
<dbReference type="InterPro" id="IPR007165">
    <property type="entry name" value="Phage_holin_4_2"/>
</dbReference>
<dbReference type="AlphaFoldDB" id="A0AB39YNC7"/>
<evidence type="ECO:0000256" key="1">
    <source>
        <dbReference type="SAM" id="Phobius"/>
    </source>
</evidence>
<dbReference type="PANTHER" id="PTHR37309">
    <property type="entry name" value="SLR0284 PROTEIN"/>
    <property type="match status" value="1"/>
</dbReference>
<dbReference type="EMBL" id="CP165735">
    <property type="protein sequence ID" value="XDV71433.1"/>
    <property type="molecule type" value="Genomic_DNA"/>
</dbReference>
<reference evidence="2" key="1">
    <citation type="submission" date="2024-07" db="EMBL/GenBank/DDBJ databases">
        <authorList>
            <person name="Li J."/>
            <person name="Wei H."/>
            <person name="Ma J."/>
        </authorList>
    </citation>
    <scope>NUCLEOTIDE SEQUENCE</scope>
    <source>
        <strain evidence="2">AMU7</strain>
    </source>
</reference>
<proteinExistence type="predicted"/>
<gene>
    <name evidence="2" type="ORF">ABQM86_21145</name>
</gene>
<sequence>MLLQWLVLTTVLVLTALIIPSVSITGGLLGLVAAAAVFGLTNALIGPLLRLLTLPLSVATFGVFALVVNGLLLGLAAGLSRFLSVGGPVATIVAALVVSVFSSLGYWLIDRNLDRGAAGHRHGGS</sequence>
<feature type="transmembrane region" description="Helical" evidence="1">
    <location>
        <begin position="89"/>
        <end position="109"/>
    </location>
</feature>
<keyword evidence="1" id="KW-1133">Transmembrane helix</keyword>
<feature type="transmembrane region" description="Helical" evidence="1">
    <location>
        <begin position="28"/>
        <end position="49"/>
    </location>
</feature>
<protein>
    <submittedName>
        <fullName evidence="2">Phage holin family protein</fullName>
    </submittedName>
</protein>